<feature type="compositionally biased region" description="Basic and acidic residues" evidence="5">
    <location>
        <begin position="301"/>
        <end position="312"/>
    </location>
</feature>
<dbReference type="OrthoDB" id="19014at2759"/>
<dbReference type="Proteomes" id="UP000001307">
    <property type="component" value="Unassembled WGS sequence"/>
</dbReference>
<keyword evidence="4" id="KW-0040">ANK repeat</keyword>
<dbReference type="PANTHER" id="PTHR24179:SF21">
    <property type="entry name" value="MYOSIN BINDING SUBUNIT, ISOFORM O"/>
    <property type="match status" value="1"/>
</dbReference>
<evidence type="ECO:0000256" key="5">
    <source>
        <dbReference type="SAM" id="MobiDB-lite"/>
    </source>
</evidence>
<dbReference type="Gene3D" id="6.10.140.390">
    <property type="match status" value="1"/>
</dbReference>
<keyword evidence="7" id="KW-1185">Reference proteome</keyword>
<proteinExistence type="inferred from homology"/>
<dbReference type="GO" id="GO:0019208">
    <property type="term" value="F:phosphatase regulator activity"/>
    <property type="evidence" value="ECO:0007669"/>
    <property type="project" value="TreeGrafter"/>
</dbReference>
<dbReference type="SUPFAM" id="SSF48403">
    <property type="entry name" value="Ankyrin repeat"/>
    <property type="match status" value="1"/>
</dbReference>
<feature type="compositionally biased region" description="Basic and acidic residues" evidence="5">
    <location>
        <begin position="487"/>
        <end position="498"/>
    </location>
</feature>
<dbReference type="GO" id="GO:0005737">
    <property type="term" value="C:cytoplasm"/>
    <property type="evidence" value="ECO:0007669"/>
    <property type="project" value="TreeGrafter"/>
</dbReference>
<evidence type="ECO:0000313" key="6">
    <source>
        <dbReference type="EMBL" id="CBY14507.1"/>
    </source>
</evidence>
<dbReference type="InParanoid" id="E4XXX9"/>
<dbReference type="InterPro" id="IPR002110">
    <property type="entry name" value="Ankyrin_rpt"/>
</dbReference>
<keyword evidence="1" id="KW-0217">Developmental protein</keyword>
<dbReference type="Pfam" id="PF12796">
    <property type="entry name" value="Ank_2"/>
    <property type="match status" value="1"/>
</dbReference>
<feature type="compositionally biased region" description="Basic and acidic residues" evidence="5">
    <location>
        <begin position="354"/>
        <end position="367"/>
    </location>
</feature>
<dbReference type="PROSITE" id="PS50088">
    <property type="entry name" value="ANK_REPEAT"/>
    <property type="match status" value="4"/>
</dbReference>
<feature type="compositionally biased region" description="Basic and acidic residues" evidence="5">
    <location>
        <begin position="560"/>
        <end position="571"/>
    </location>
</feature>
<keyword evidence="2" id="KW-0677">Repeat</keyword>
<dbReference type="InterPro" id="IPR036770">
    <property type="entry name" value="Ankyrin_rpt-contain_sf"/>
</dbReference>
<dbReference type="Pfam" id="PF13637">
    <property type="entry name" value="Ank_4"/>
    <property type="match status" value="1"/>
</dbReference>
<feature type="compositionally biased region" description="Pro residues" evidence="5">
    <location>
        <begin position="316"/>
        <end position="334"/>
    </location>
</feature>
<evidence type="ECO:0000256" key="1">
    <source>
        <dbReference type="ARBA" id="ARBA00022473"/>
    </source>
</evidence>
<dbReference type="SMART" id="SM00248">
    <property type="entry name" value="ANK"/>
    <property type="match status" value="6"/>
</dbReference>
<evidence type="ECO:0000313" key="7">
    <source>
        <dbReference type="Proteomes" id="UP000001307"/>
    </source>
</evidence>
<feature type="region of interest" description="Disordered" evidence="5">
    <location>
        <begin position="1"/>
        <end position="20"/>
    </location>
</feature>
<feature type="region of interest" description="Disordered" evidence="5">
    <location>
        <begin position="301"/>
        <end position="531"/>
    </location>
</feature>
<feature type="region of interest" description="Disordered" evidence="5">
    <location>
        <begin position="543"/>
        <end position="654"/>
    </location>
</feature>
<feature type="compositionally biased region" description="Basic and acidic residues" evidence="5">
    <location>
        <begin position="622"/>
        <end position="631"/>
    </location>
</feature>
<dbReference type="EMBL" id="FN653300">
    <property type="protein sequence ID" value="CBY14507.1"/>
    <property type="molecule type" value="Genomic_DNA"/>
</dbReference>
<dbReference type="PROSITE" id="PS50297">
    <property type="entry name" value="ANK_REP_REGION"/>
    <property type="match status" value="4"/>
</dbReference>
<feature type="repeat" description="ANK" evidence="4">
    <location>
        <begin position="249"/>
        <end position="281"/>
    </location>
</feature>
<sequence>MSLTVDHSRQENGREKRQEQLVRWDESQTATISADRSAFRGGPSKIKFGSGAIFLSACQAGDYDEIEAVLRDNDDITINYANSDGLTALHSATIDGNSKMVKYLISKGADINVQDHEGWSCLHAAASCGYVEIAKILVENNIDLLPVTSEGELAQDVAAEENPKMIKYLDELYASIDTDAERSKEEQLMFHDSAQFHHYYKKFNKVYEPEPIDPSTKAGPLHVAAAKGYLTVIKLLLEAGFSPHKQDADGWTPLHAACHWEQQEAAEYLAAYGANFNIRNSLGQRPIDVLTAQKLIPKIRDLSKNRPKRESLPELPELPPFSLPEPQPEPTPKTPEPEPKPIASKSKNTTNRNIEPKPSENPEEKKPTVAFANVEKDQRADSPWEVKLKQSKEPATNSPSVKKREKYGVQDDSISVKDSFRQFETSGREIRKAKRATSSVENPDSDQRHTGKTPVPGLLNEVERLNKAKQKRKGRQATTGVTLDVIKQAKELAKKNENKSASTYDRNTEPVSLPSGYIPSDQRKRESEQLSINALLNPNIAKQEMLKKMFHRQGSGAQKTSEKKSPSETKKSIVSGDSNESLPAGRSASDSSTHTAVTRKPSSDSSKAATLEAPTPSARTRTTSDSRRNSDMEFPQHLSRIRSPVPDKNEESEIDYKTKYEDLKRKLEEQARRIQTLEAEKADLCKDKATLSDKLSNLQINGTYDAESGRLENLKLKQENAALIRIIAKVSK</sequence>
<accession>E4XXX9</accession>
<evidence type="ECO:0000256" key="3">
    <source>
        <dbReference type="ARBA" id="ARBA00038386"/>
    </source>
</evidence>
<comment type="similarity">
    <text evidence="3">Belongs to the NRARP family.</text>
</comment>
<gene>
    <name evidence="6" type="ORF">GSOID_T00007536001</name>
</gene>
<dbReference type="AlphaFoldDB" id="E4XXX9"/>
<dbReference type="InterPro" id="IPR051226">
    <property type="entry name" value="PP1_Regulatory_Subunit"/>
</dbReference>
<dbReference type="Gene3D" id="1.25.40.20">
    <property type="entry name" value="Ankyrin repeat-containing domain"/>
    <property type="match status" value="2"/>
</dbReference>
<feature type="repeat" description="ANK" evidence="4">
    <location>
        <begin position="216"/>
        <end position="248"/>
    </location>
</feature>
<evidence type="ECO:0000256" key="4">
    <source>
        <dbReference type="PROSITE-ProRule" id="PRU00023"/>
    </source>
</evidence>
<dbReference type="PANTHER" id="PTHR24179">
    <property type="entry name" value="PROTEIN PHOSPHATASE 1 REGULATORY SUBUNIT 12"/>
    <property type="match status" value="1"/>
</dbReference>
<feature type="repeat" description="ANK" evidence="4">
    <location>
        <begin position="84"/>
        <end position="116"/>
    </location>
</feature>
<evidence type="ECO:0000256" key="2">
    <source>
        <dbReference type="ARBA" id="ARBA00022737"/>
    </source>
</evidence>
<name>E4XXX9_OIKDI</name>
<dbReference type="GO" id="GO:0004857">
    <property type="term" value="F:enzyme inhibitor activity"/>
    <property type="evidence" value="ECO:0007669"/>
    <property type="project" value="TreeGrafter"/>
</dbReference>
<feature type="compositionally biased region" description="Basic and acidic residues" evidence="5">
    <location>
        <begin position="406"/>
        <end position="430"/>
    </location>
</feature>
<feature type="compositionally biased region" description="Basic and acidic residues" evidence="5">
    <location>
        <begin position="374"/>
        <end position="392"/>
    </location>
</feature>
<feature type="repeat" description="ANK" evidence="4">
    <location>
        <begin position="117"/>
        <end position="149"/>
    </location>
</feature>
<dbReference type="FunCoup" id="E4XXX9">
    <property type="interactions" value="102"/>
</dbReference>
<feature type="compositionally biased region" description="Basic and acidic residues" evidence="5">
    <location>
        <begin position="645"/>
        <end position="654"/>
    </location>
</feature>
<reference evidence="6" key="1">
    <citation type="journal article" date="2010" name="Science">
        <title>Plasticity of animal genome architecture unmasked by rapid evolution of a pelagic tunicate.</title>
        <authorList>
            <person name="Denoeud F."/>
            <person name="Henriet S."/>
            <person name="Mungpakdee S."/>
            <person name="Aury J.M."/>
            <person name="Da Silva C."/>
            <person name="Brinkmann H."/>
            <person name="Mikhaleva J."/>
            <person name="Olsen L.C."/>
            <person name="Jubin C."/>
            <person name="Canestro C."/>
            <person name="Bouquet J.M."/>
            <person name="Danks G."/>
            <person name="Poulain J."/>
            <person name="Campsteijn C."/>
            <person name="Adamski M."/>
            <person name="Cross I."/>
            <person name="Yadetie F."/>
            <person name="Muffato M."/>
            <person name="Louis A."/>
            <person name="Butcher S."/>
            <person name="Tsagkogeorga G."/>
            <person name="Konrad A."/>
            <person name="Singh S."/>
            <person name="Jensen M.F."/>
            <person name="Cong E.H."/>
            <person name="Eikeseth-Otteraa H."/>
            <person name="Noel B."/>
            <person name="Anthouard V."/>
            <person name="Porcel B.M."/>
            <person name="Kachouri-Lafond R."/>
            <person name="Nishino A."/>
            <person name="Ugolini M."/>
            <person name="Chourrout P."/>
            <person name="Nishida H."/>
            <person name="Aasland R."/>
            <person name="Huzurbazar S."/>
            <person name="Westhof E."/>
            <person name="Delsuc F."/>
            <person name="Lehrach H."/>
            <person name="Reinhardt R."/>
            <person name="Weissenbach J."/>
            <person name="Roy S.W."/>
            <person name="Artiguenave F."/>
            <person name="Postlethwait J.H."/>
            <person name="Manak J.R."/>
            <person name="Thompson E.M."/>
            <person name="Jaillon O."/>
            <person name="Du Pasquier L."/>
            <person name="Boudinot P."/>
            <person name="Liberles D.A."/>
            <person name="Volff J.N."/>
            <person name="Philippe H."/>
            <person name="Lenhard B."/>
            <person name="Roest Crollius H."/>
            <person name="Wincker P."/>
            <person name="Chourrout D."/>
        </authorList>
    </citation>
    <scope>NUCLEOTIDE SEQUENCE [LARGE SCALE GENOMIC DNA]</scope>
</reference>
<protein>
    <submittedName>
        <fullName evidence="6">Uncharacterized protein</fullName>
    </submittedName>
</protein>
<organism evidence="6">
    <name type="scientific">Oikopleura dioica</name>
    <name type="common">Tunicate</name>
    <dbReference type="NCBI Taxonomy" id="34765"/>
    <lineage>
        <taxon>Eukaryota</taxon>
        <taxon>Metazoa</taxon>
        <taxon>Chordata</taxon>
        <taxon>Tunicata</taxon>
        <taxon>Appendicularia</taxon>
        <taxon>Copelata</taxon>
        <taxon>Oikopleuridae</taxon>
        <taxon>Oikopleura</taxon>
    </lineage>
</organism>